<protein>
    <recommendedName>
        <fullName evidence="6">RNA polymerase sigma factor</fullName>
    </recommendedName>
</protein>
<evidence type="ECO:0000256" key="4">
    <source>
        <dbReference type="ARBA" id="ARBA00023125"/>
    </source>
</evidence>
<dbReference type="CDD" id="cd06171">
    <property type="entry name" value="Sigma70_r4"/>
    <property type="match status" value="1"/>
</dbReference>
<name>A0A9D1PHI2_9FIRM</name>
<dbReference type="InterPro" id="IPR013325">
    <property type="entry name" value="RNA_pol_sigma_r2"/>
</dbReference>
<dbReference type="PROSITE" id="PS01063">
    <property type="entry name" value="SIGMA70_ECF"/>
    <property type="match status" value="1"/>
</dbReference>
<dbReference type="InterPro" id="IPR039425">
    <property type="entry name" value="RNA_pol_sigma-70-like"/>
</dbReference>
<evidence type="ECO:0000259" key="8">
    <source>
        <dbReference type="Pfam" id="PF08281"/>
    </source>
</evidence>
<evidence type="ECO:0000256" key="3">
    <source>
        <dbReference type="ARBA" id="ARBA00023082"/>
    </source>
</evidence>
<dbReference type="InterPro" id="IPR000838">
    <property type="entry name" value="RNA_pol_sigma70_ECF_CS"/>
</dbReference>
<dbReference type="InterPro" id="IPR013249">
    <property type="entry name" value="RNA_pol_sigma70_r4_t2"/>
</dbReference>
<dbReference type="Gene3D" id="1.10.1740.10">
    <property type="match status" value="1"/>
</dbReference>
<keyword evidence="2 6" id="KW-0805">Transcription regulation</keyword>
<evidence type="ECO:0000313" key="10">
    <source>
        <dbReference type="Proteomes" id="UP000886808"/>
    </source>
</evidence>
<gene>
    <name evidence="9" type="ORF">H9746_05325</name>
</gene>
<reference evidence="9" key="1">
    <citation type="journal article" date="2021" name="PeerJ">
        <title>Extensive microbial diversity within the chicken gut microbiome revealed by metagenomics and culture.</title>
        <authorList>
            <person name="Gilroy R."/>
            <person name="Ravi A."/>
            <person name="Getino M."/>
            <person name="Pursley I."/>
            <person name="Horton D.L."/>
            <person name="Alikhan N.F."/>
            <person name="Baker D."/>
            <person name="Gharbi K."/>
            <person name="Hall N."/>
            <person name="Watson M."/>
            <person name="Adriaenssens E.M."/>
            <person name="Foster-Nyarko E."/>
            <person name="Jarju S."/>
            <person name="Secka A."/>
            <person name="Antonio M."/>
            <person name="Oren A."/>
            <person name="Chaudhuri R.R."/>
            <person name="La Ragione R."/>
            <person name="Hildebrand F."/>
            <person name="Pallen M.J."/>
        </authorList>
    </citation>
    <scope>NUCLEOTIDE SEQUENCE</scope>
    <source>
        <strain evidence="9">CHK193-4272</strain>
    </source>
</reference>
<evidence type="ECO:0000256" key="2">
    <source>
        <dbReference type="ARBA" id="ARBA00023015"/>
    </source>
</evidence>
<reference evidence="9" key="2">
    <citation type="submission" date="2021-04" db="EMBL/GenBank/DDBJ databases">
        <authorList>
            <person name="Gilroy R."/>
        </authorList>
    </citation>
    <scope>NUCLEOTIDE SEQUENCE</scope>
    <source>
        <strain evidence="9">CHK193-4272</strain>
    </source>
</reference>
<dbReference type="Proteomes" id="UP000886808">
    <property type="component" value="Unassembled WGS sequence"/>
</dbReference>
<dbReference type="InterPro" id="IPR007627">
    <property type="entry name" value="RNA_pol_sigma70_r2"/>
</dbReference>
<dbReference type="SUPFAM" id="SSF88659">
    <property type="entry name" value="Sigma3 and sigma4 domains of RNA polymerase sigma factors"/>
    <property type="match status" value="1"/>
</dbReference>
<dbReference type="Gene3D" id="1.10.10.10">
    <property type="entry name" value="Winged helix-like DNA-binding domain superfamily/Winged helix DNA-binding domain"/>
    <property type="match status" value="1"/>
</dbReference>
<sequence>MTGEDVLIKRAKKGEMAAFEALVSAYERRVYTLALRSTNSHEDALDITQEVFLKAYKALPSFRGESGFSTWLYRITMNKCVDFARSKKNITLESIDDEKVVELQDLKEKNQPEKSFEKTELREEIDIALNMISEEHRKVVVLRDVAGMKYADIAKALSIEEGTVKSRIARAREALRKILIDRGNISLPSTSKQSERRREDAKL</sequence>
<dbReference type="EMBL" id="DXIE01000032">
    <property type="protein sequence ID" value="HIV62241.1"/>
    <property type="molecule type" value="Genomic_DNA"/>
</dbReference>
<comment type="caution">
    <text evidence="9">The sequence shown here is derived from an EMBL/GenBank/DDBJ whole genome shotgun (WGS) entry which is preliminary data.</text>
</comment>
<dbReference type="InterPro" id="IPR014284">
    <property type="entry name" value="RNA_pol_sigma-70_dom"/>
</dbReference>
<dbReference type="GO" id="GO:0006950">
    <property type="term" value="P:response to stress"/>
    <property type="evidence" value="ECO:0007669"/>
    <property type="project" value="UniProtKB-ARBA"/>
</dbReference>
<dbReference type="PANTHER" id="PTHR43133">
    <property type="entry name" value="RNA POLYMERASE ECF-TYPE SIGMA FACTO"/>
    <property type="match status" value="1"/>
</dbReference>
<dbReference type="Pfam" id="PF04542">
    <property type="entry name" value="Sigma70_r2"/>
    <property type="match status" value="1"/>
</dbReference>
<evidence type="ECO:0000256" key="1">
    <source>
        <dbReference type="ARBA" id="ARBA00010641"/>
    </source>
</evidence>
<dbReference type="GO" id="GO:0003677">
    <property type="term" value="F:DNA binding"/>
    <property type="evidence" value="ECO:0007669"/>
    <property type="project" value="UniProtKB-KW"/>
</dbReference>
<accession>A0A9D1PHI2</accession>
<keyword evidence="5 6" id="KW-0804">Transcription</keyword>
<evidence type="ECO:0000256" key="6">
    <source>
        <dbReference type="RuleBase" id="RU000716"/>
    </source>
</evidence>
<proteinExistence type="inferred from homology"/>
<dbReference type="Pfam" id="PF08281">
    <property type="entry name" value="Sigma70_r4_2"/>
    <property type="match status" value="1"/>
</dbReference>
<dbReference type="AlphaFoldDB" id="A0A9D1PHI2"/>
<dbReference type="SUPFAM" id="SSF88946">
    <property type="entry name" value="Sigma2 domain of RNA polymerase sigma factors"/>
    <property type="match status" value="1"/>
</dbReference>
<organism evidence="9 10">
    <name type="scientific">Candidatus Butyricicoccus avistercoris</name>
    <dbReference type="NCBI Taxonomy" id="2838518"/>
    <lineage>
        <taxon>Bacteria</taxon>
        <taxon>Bacillati</taxon>
        <taxon>Bacillota</taxon>
        <taxon>Clostridia</taxon>
        <taxon>Eubacteriales</taxon>
        <taxon>Butyricicoccaceae</taxon>
        <taxon>Butyricicoccus</taxon>
    </lineage>
</organism>
<comment type="similarity">
    <text evidence="1 6">Belongs to the sigma-70 factor family. ECF subfamily.</text>
</comment>
<dbReference type="InterPro" id="IPR036388">
    <property type="entry name" value="WH-like_DNA-bd_sf"/>
</dbReference>
<dbReference type="InterPro" id="IPR013324">
    <property type="entry name" value="RNA_pol_sigma_r3/r4-like"/>
</dbReference>
<dbReference type="NCBIfam" id="TIGR02937">
    <property type="entry name" value="sigma70-ECF"/>
    <property type="match status" value="1"/>
</dbReference>
<feature type="domain" description="RNA polymerase sigma-70 region 2" evidence="7">
    <location>
        <begin position="22"/>
        <end position="88"/>
    </location>
</feature>
<evidence type="ECO:0000259" key="7">
    <source>
        <dbReference type="Pfam" id="PF04542"/>
    </source>
</evidence>
<keyword evidence="3 6" id="KW-0731">Sigma factor</keyword>
<evidence type="ECO:0000313" key="9">
    <source>
        <dbReference type="EMBL" id="HIV62241.1"/>
    </source>
</evidence>
<dbReference type="PANTHER" id="PTHR43133:SF51">
    <property type="entry name" value="RNA POLYMERASE SIGMA FACTOR"/>
    <property type="match status" value="1"/>
</dbReference>
<evidence type="ECO:0000256" key="5">
    <source>
        <dbReference type="ARBA" id="ARBA00023163"/>
    </source>
</evidence>
<keyword evidence="4 6" id="KW-0238">DNA-binding</keyword>
<dbReference type="GO" id="GO:0016987">
    <property type="term" value="F:sigma factor activity"/>
    <property type="evidence" value="ECO:0007669"/>
    <property type="project" value="UniProtKB-KW"/>
</dbReference>
<feature type="domain" description="RNA polymerase sigma factor 70 region 4 type 2" evidence="8">
    <location>
        <begin position="123"/>
        <end position="175"/>
    </location>
</feature>
<dbReference type="GO" id="GO:0006352">
    <property type="term" value="P:DNA-templated transcription initiation"/>
    <property type="evidence" value="ECO:0007669"/>
    <property type="project" value="InterPro"/>
</dbReference>